<dbReference type="KEGG" id="mfy:HH212_20820"/>
<name>A0A7Z2VZV3_9BURK</name>
<keyword evidence="2" id="KW-0503">Monooxygenase</keyword>
<protein>
    <submittedName>
        <fullName evidence="2">Antibiotic biosynthesis monooxygenase</fullName>
    </submittedName>
</protein>
<dbReference type="PANTHER" id="PTHR33336:SF3">
    <property type="entry name" value="ABM DOMAIN-CONTAINING PROTEIN"/>
    <property type="match status" value="1"/>
</dbReference>
<dbReference type="AlphaFoldDB" id="A0A7Z2VZV3"/>
<dbReference type="InterPro" id="IPR011008">
    <property type="entry name" value="Dimeric_a/b-barrel"/>
</dbReference>
<accession>A0A7Z2VZV3</accession>
<reference evidence="2 3" key="1">
    <citation type="submission" date="2020-04" db="EMBL/GenBank/DDBJ databases">
        <title>Genome sequencing of novel species.</title>
        <authorList>
            <person name="Heo J."/>
            <person name="Kim S.-J."/>
            <person name="Kim J.-S."/>
            <person name="Hong S.-B."/>
            <person name="Kwon S.-W."/>
        </authorList>
    </citation>
    <scope>NUCLEOTIDE SEQUENCE [LARGE SCALE GENOMIC DNA]</scope>
    <source>
        <strain evidence="2 3">GN2-R2</strain>
    </source>
</reference>
<gene>
    <name evidence="2" type="ORF">HH212_20820</name>
</gene>
<dbReference type="PANTHER" id="PTHR33336">
    <property type="entry name" value="QUINOL MONOOXYGENASE YGIN-RELATED"/>
    <property type="match status" value="1"/>
</dbReference>
<dbReference type="InterPro" id="IPR007138">
    <property type="entry name" value="ABM_dom"/>
</dbReference>
<dbReference type="Gene3D" id="3.30.70.100">
    <property type="match status" value="1"/>
</dbReference>
<evidence type="ECO:0000313" key="3">
    <source>
        <dbReference type="Proteomes" id="UP000502415"/>
    </source>
</evidence>
<dbReference type="EMBL" id="CP051685">
    <property type="protein sequence ID" value="QJE02159.1"/>
    <property type="molecule type" value="Genomic_DNA"/>
</dbReference>
<evidence type="ECO:0000313" key="2">
    <source>
        <dbReference type="EMBL" id="QJE02159.1"/>
    </source>
</evidence>
<dbReference type="Proteomes" id="UP000502415">
    <property type="component" value="Chromosome"/>
</dbReference>
<dbReference type="Pfam" id="PF03992">
    <property type="entry name" value="ABM"/>
    <property type="match status" value="1"/>
</dbReference>
<dbReference type="SUPFAM" id="SSF54909">
    <property type="entry name" value="Dimeric alpha+beta barrel"/>
    <property type="match status" value="1"/>
</dbReference>
<dbReference type="GO" id="GO:0004497">
    <property type="term" value="F:monooxygenase activity"/>
    <property type="evidence" value="ECO:0007669"/>
    <property type="project" value="UniProtKB-KW"/>
</dbReference>
<organism evidence="2 3">
    <name type="scientific">Massilia forsythiae</name>
    <dbReference type="NCBI Taxonomy" id="2728020"/>
    <lineage>
        <taxon>Bacteria</taxon>
        <taxon>Pseudomonadati</taxon>
        <taxon>Pseudomonadota</taxon>
        <taxon>Betaproteobacteria</taxon>
        <taxon>Burkholderiales</taxon>
        <taxon>Oxalobacteraceae</taxon>
        <taxon>Telluria group</taxon>
        <taxon>Massilia</taxon>
    </lineage>
</organism>
<keyword evidence="2" id="KW-0560">Oxidoreductase</keyword>
<feature type="domain" description="ABM" evidence="1">
    <location>
        <begin position="16"/>
        <end position="104"/>
    </location>
</feature>
<proteinExistence type="predicted"/>
<keyword evidence="3" id="KW-1185">Reference proteome</keyword>
<evidence type="ECO:0000259" key="1">
    <source>
        <dbReference type="PROSITE" id="PS51725"/>
    </source>
</evidence>
<sequence length="113" mass="12848">MTRLGRTDERNTMTRLTVIATLRAQAGHEDALGEQLRALVAPTRREPGCLDYDLHRSNDDPAEYVFYENWIGKDDLDKHLQMPHMRAFAELAPGLLDGPVRTQLLTMFGEPAR</sequence>
<dbReference type="PROSITE" id="PS51725">
    <property type="entry name" value="ABM"/>
    <property type="match status" value="1"/>
</dbReference>
<dbReference type="InterPro" id="IPR050744">
    <property type="entry name" value="AI-2_Isomerase_LsrG"/>
</dbReference>